<accession>A0A1L2JK06</accession>
<evidence type="ECO:0000256" key="1">
    <source>
        <dbReference type="ARBA" id="ARBA00022980"/>
    </source>
</evidence>
<proteinExistence type="predicted"/>
<evidence type="ECO:0000256" key="2">
    <source>
        <dbReference type="ARBA" id="ARBA00023274"/>
    </source>
</evidence>
<name>A0A1L2JK06_9CREN</name>
<reference evidence="4" key="1">
    <citation type="journal article" date="2017" name="Nature">
        <title>Metagenomic exploration of ASGARD archaea illuminates the origin of cellular complexity in eukaryotes.</title>
        <authorList>
            <person name="Zaremba-Niedzwiedzka K."/>
            <person name="Caceres E.F."/>
            <person name="Saw J.H.W."/>
            <person name="Backstrom D."/>
            <person name="Juzokaite L."/>
            <person name="Vancaester E."/>
            <person name="Seitz K.W."/>
            <person name="Anantharaman K."/>
            <person name="Starnawski P."/>
            <person name="Kjeldsen K.U."/>
            <person name="Stott M.B."/>
            <person name="Nunoura T."/>
            <person name="Banfield J.F."/>
            <person name="Schramm A."/>
            <person name="Baker B.J."/>
            <person name="Spang A."/>
            <person name="Ettema T.J.G."/>
        </authorList>
    </citation>
    <scope>NUCLEOTIDE SEQUENCE</scope>
    <source>
        <strain evidence="4">TIV_3</strain>
    </source>
</reference>
<dbReference type="GO" id="GO:0005840">
    <property type="term" value="C:ribosome"/>
    <property type="evidence" value="ECO:0007669"/>
    <property type="project" value="UniProtKB-KW"/>
</dbReference>
<evidence type="ECO:0000313" key="4">
    <source>
        <dbReference type="EMBL" id="AOZ56039.1"/>
    </source>
</evidence>
<keyword evidence="2" id="KW-0687">Ribonucleoprotein</keyword>
<sequence>MVSHRYLAKKKLRTLKNYSKLWKVVYRYVKRPRRKMVEVNVEKLNYLTREGDIAVVPGVVLGGGKIDHKITVVAVSFTKGSLKKLEEAGCKYIYMWELDEPPRGPNIKLII</sequence>
<feature type="domain" description="Large ribosomal subunit protein uL15/eL18" evidence="3">
    <location>
        <begin position="17"/>
        <end position="91"/>
    </location>
</feature>
<dbReference type="InterPro" id="IPR036227">
    <property type="entry name" value="Ribosomal_uL15/eL18_sf"/>
</dbReference>
<organism evidence="4">
    <name type="scientific">uncultured korarchaeote</name>
    <dbReference type="NCBI Taxonomy" id="161241"/>
    <lineage>
        <taxon>Archaea</taxon>
        <taxon>Thermoproteota</taxon>
        <taxon>environmental samples</taxon>
    </lineage>
</organism>
<protein>
    <submittedName>
        <fullName evidence="4">Ribosomal protein L18E</fullName>
    </submittedName>
</protein>
<dbReference type="AlphaFoldDB" id="A0A1L2JK06"/>
<evidence type="ECO:0000259" key="3">
    <source>
        <dbReference type="Pfam" id="PF00828"/>
    </source>
</evidence>
<dbReference type="Pfam" id="PF00828">
    <property type="entry name" value="Ribosomal_L27A"/>
    <property type="match status" value="1"/>
</dbReference>
<dbReference type="NCBIfam" id="NF003079">
    <property type="entry name" value="PRK04005.1"/>
    <property type="match status" value="1"/>
</dbReference>
<dbReference type="InterPro" id="IPR021131">
    <property type="entry name" value="Ribosomal_uL15/eL18"/>
</dbReference>
<keyword evidence="1 4" id="KW-0689">Ribosomal protein</keyword>
<dbReference type="GO" id="GO:1990904">
    <property type="term" value="C:ribonucleoprotein complex"/>
    <property type="evidence" value="ECO:0007669"/>
    <property type="project" value="UniProtKB-KW"/>
</dbReference>
<dbReference type="Gene3D" id="3.100.10.10">
    <property type="match status" value="1"/>
</dbReference>
<dbReference type="SUPFAM" id="SSF52080">
    <property type="entry name" value="Ribosomal proteins L15p and L18e"/>
    <property type="match status" value="1"/>
</dbReference>
<dbReference type="EMBL" id="KX764952">
    <property type="protein sequence ID" value="AOZ56039.1"/>
    <property type="molecule type" value="Genomic_DNA"/>
</dbReference>